<keyword evidence="3" id="KW-1185">Reference proteome</keyword>
<dbReference type="Gene3D" id="3.40.525.10">
    <property type="entry name" value="CRAL-TRIO lipid binding domain"/>
    <property type="match status" value="1"/>
</dbReference>
<dbReference type="PANTHER" id="PTHR10174:SF130">
    <property type="entry name" value="ALPHA-TOCOPHEROL TRANSFER PROTEIN-LIKE"/>
    <property type="match status" value="1"/>
</dbReference>
<dbReference type="Proteomes" id="UP000887013">
    <property type="component" value="Unassembled WGS sequence"/>
</dbReference>
<dbReference type="Pfam" id="PF00650">
    <property type="entry name" value="CRAL_TRIO"/>
    <property type="match status" value="1"/>
</dbReference>
<protein>
    <submittedName>
        <fullName evidence="2">Retinaldehyde-binding protein 1</fullName>
    </submittedName>
</protein>
<organism evidence="2 3">
    <name type="scientific">Nephila pilipes</name>
    <name type="common">Giant wood spider</name>
    <name type="synonym">Nephila maculata</name>
    <dbReference type="NCBI Taxonomy" id="299642"/>
    <lineage>
        <taxon>Eukaryota</taxon>
        <taxon>Metazoa</taxon>
        <taxon>Ecdysozoa</taxon>
        <taxon>Arthropoda</taxon>
        <taxon>Chelicerata</taxon>
        <taxon>Arachnida</taxon>
        <taxon>Araneae</taxon>
        <taxon>Araneomorphae</taxon>
        <taxon>Entelegynae</taxon>
        <taxon>Araneoidea</taxon>
        <taxon>Nephilidae</taxon>
        <taxon>Nephila</taxon>
    </lineage>
</organism>
<feature type="domain" description="CRAL-TRIO" evidence="1">
    <location>
        <begin position="95"/>
        <end position="260"/>
    </location>
</feature>
<evidence type="ECO:0000259" key="1">
    <source>
        <dbReference type="PROSITE" id="PS50191"/>
    </source>
</evidence>
<dbReference type="SMART" id="SM00516">
    <property type="entry name" value="SEC14"/>
    <property type="match status" value="1"/>
</dbReference>
<dbReference type="InterPro" id="IPR036865">
    <property type="entry name" value="CRAL-TRIO_dom_sf"/>
</dbReference>
<comment type="caution">
    <text evidence="2">The sequence shown here is derived from an EMBL/GenBank/DDBJ whole genome shotgun (WGS) entry which is preliminary data.</text>
</comment>
<dbReference type="GO" id="GO:0016020">
    <property type="term" value="C:membrane"/>
    <property type="evidence" value="ECO:0007669"/>
    <property type="project" value="TreeGrafter"/>
</dbReference>
<dbReference type="PANTHER" id="PTHR10174">
    <property type="entry name" value="ALPHA-TOCOPHEROL TRANSFER PROTEIN-RELATED"/>
    <property type="match status" value="1"/>
</dbReference>
<dbReference type="SUPFAM" id="SSF46938">
    <property type="entry name" value="CRAL/TRIO N-terminal domain"/>
    <property type="match status" value="1"/>
</dbReference>
<dbReference type="InterPro" id="IPR036273">
    <property type="entry name" value="CRAL/TRIO_N_dom_sf"/>
</dbReference>
<dbReference type="InterPro" id="IPR011074">
    <property type="entry name" value="CRAL/TRIO_N_dom"/>
</dbReference>
<dbReference type="PROSITE" id="PS50191">
    <property type="entry name" value="CRAL_TRIO"/>
    <property type="match status" value="1"/>
</dbReference>
<evidence type="ECO:0000313" key="3">
    <source>
        <dbReference type="Proteomes" id="UP000887013"/>
    </source>
</evidence>
<accession>A0A8X6NPJ4</accession>
<dbReference type="CDD" id="cd00170">
    <property type="entry name" value="SEC14"/>
    <property type="match status" value="1"/>
</dbReference>
<dbReference type="SMART" id="SM01100">
    <property type="entry name" value="CRAL_TRIO_N"/>
    <property type="match status" value="1"/>
</dbReference>
<proteinExistence type="predicted"/>
<dbReference type="SUPFAM" id="SSF52087">
    <property type="entry name" value="CRAL/TRIO domain"/>
    <property type="match status" value="1"/>
</dbReference>
<dbReference type="OrthoDB" id="75724at2759"/>
<dbReference type="PRINTS" id="PR00180">
    <property type="entry name" value="CRETINALDHBP"/>
</dbReference>
<dbReference type="AlphaFoldDB" id="A0A8X6NPJ4"/>
<gene>
    <name evidence="2" type="primary">Rlbp1</name>
    <name evidence="2" type="ORF">NPIL_239201</name>
</gene>
<evidence type="ECO:0000313" key="2">
    <source>
        <dbReference type="EMBL" id="GFT25728.1"/>
    </source>
</evidence>
<dbReference type="GO" id="GO:1902936">
    <property type="term" value="F:phosphatidylinositol bisphosphate binding"/>
    <property type="evidence" value="ECO:0007669"/>
    <property type="project" value="TreeGrafter"/>
</dbReference>
<sequence>MKTKNFLPFHLDHLTAKMIKKAKEELKETDDIRGPALEQMRKLVLAEKDLKCPTEDEYLIQFLRARKFDVGRAFELLHNKYEVKKSYCDLYDDADVEELRKFMATGVIYCFPYRDEEGCVVLVLQLSKWNPDDFNICIGLCALTGLLLYTVDNPATQICGIRVLVDVRGFTFKQMRCVTPRYIHLLSRALRNCLPIRFKGIHFFNESSIFQYVWSVLKLFLTDKIKGRVHFHGNSLKNLHKSIPKEILSSDYGGDNVNFNGKEWSVNEMEKFYEKYIRMCRSGYM</sequence>
<dbReference type="Gene3D" id="1.10.8.20">
    <property type="entry name" value="N-terminal domain of phosphatidylinositol transfer protein sec14p"/>
    <property type="match status" value="1"/>
</dbReference>
<name>A0A8X6NPJ4_NEPPI</name>
<dbReference type="InterPro" id="IPR001251">
    <property type="entry name" value="CRAL-TRIO_dom"/>
</dbReference>
<dbReference type="EMBL" id="BMAW01106710">
    <property type="protein sequence ID" value="GFT25728.1"/>
    <property type="molecule type" value="Genomic_DNA"/>
</dbReference>
<reference evidence="2" key="1">
    <citation type="submission" date="2020-08" db="EMBL/GenBank/DDBJ databases">
        <title>Multicomponent nature underlies the extraordinary mechanical properties of spider dragline silk.</title>
        <authorList>
            <person name="Kono N."/>
            <person name="Nakamura H."/>
            <person name="Mori M."/>
            <person name="Yoshida Y."/>
            <person name="Ohtoshi R."/>
            <person name="Malay A.D."/>
            <person name="Moran D.A.P."/>
            <person name="Tomita M."/>
            <person name="Numata K."/>
            <person name="Arakawa K."/>
        </authorList>
    </citation>
    <scope>NUCLEOTIDE SEQUENCE</scope>
</reference>
<dbReference type="Gene3D" id="1.20.5.1200">
    <property type="entry name" value="Alpha-tocopherol transfer"/>
    <property type="match status" value="1"/>
</dbReference>